<dbReference type="AlphaFoldDB" id="A0A6J5Z7R7"/>
<dbReference type="Gene3D" id="3.30.420.10">
    <property type="entry name" value="Ribonuclease H-like superfamily/Ribonuclease H"/>
    <property type="match status" value="1"/>
</dbReference>
<protein>
    <submittedName>
        <fullName evidence="3">Unannotated protein</fullName>
    </submittedName>
</protein>
<dbReference type="GO" id="GO:0008408">
    <property type="term" value="F:3'-5' exonuclease activity"/>
    <property type="evidence" value="ECO:0007669"/>
    <property type="project" value="InterPro"/>
</dbReference>
<evidence type="ECO:0000313" key="3">
    <source>
        <dbReference type="EMBL" id="CAB4338661.1"/>
    </source>
</evidence>
<feature type="region of interest" description="Disordered" evidence="1">
    <location>
        <begin position="1"/>
        <end position="27"/>
    </location>
</feature>
<dbReference type="SUPFAM" id="SSF53098">
    <property type="entry name" value="Ribonuclease H-like"/>
    <property type="match status" value="1"/>
</dbReference>
<dbReference type="InterPro" id="IPR044876">
    <property type="entry name" value="HRDC_dom_sf"/>
</dbReference>
<dbReference type="InterPro" id="IPR010997">
    <property type="entry name" value="HRDC-like_sf"/>
</dbReference>
<dbReference type="GO" id="GO:0003676">
    <property type="term" value="F:nucleic acid binding"/>
    <property type="evidence" value="ECO:0007669"/>
    <property type="project" value="InterPro"/>
</dbReference>
<evidence type="ECO:0000256" key="1">
    <source>
        <dbReference type="SAM" id="MobiDB-lite"/>
    </source>
</evidence>
<dbReference type="InterPro" id="IPR002121">
    <property type="entry name" value="HRDC_dom"/>
</dbReference>
<reference evidence="3" key="1">
    <citation type="submission" date="2020-05" db="EMBL/GenBank/DDBJ databases">
        <authorList>
            <person name="Chiriac C."/>
            <person name="Salcher M."/>
            <person name="Ghai R."/>
            <person name="Kavagutti S V."/>
        </authorList>
    </citation>
    <scope>NUCLEOTIDE SEQUENCE</scope>
</reference>
<dbReference type="InterPro" id="IPR002562">
    <property type="entry name" value="3'-5'_exonuclease_dom"/>
</dbReference>
<proteinExistence type="predicted"/>
<feature type="compositionally biased region" description="Basic and acidic residues" evidence="1">
    <location>
        <begin position="1"/>
        <end position="14"/>
    </location>
</feature>
<dbReference type="InterPro" id="IPR036397">
    <property type="entry name" value="RNaseH_sf"/>
</dbReference>
<feature type="domain" description="HRDC" evidence="2">
    <location>
        <begin position="255"/>
        <end position="335"/>
    </location>
</feature>
<dbReference type="InterPro" id="IPR012337">
    <property type="entry name" value="RNaseH-like_sf"/>
</dbReference>
<dbReference type="Pfam" id="PF01612">
    <property type="entry name" value="DNA_pol_A_exo1"/>
    <property type="match status" value="1"/>
</dbReference>
<sequence length="449" mass="50158">MQDPKELQDPKEFDGAGNAAVSVESETELDSETEDVTFVKVLVARDGLPDVIVTDHQLHEAIGRIQSGTGPIAFDAERASGFKYRQRAYLIQVRREGSGTFLIDPTAFDNLDELQEAIVDCDWIVHAASQDLVCLAEVGLRPTRMLFDTELAARLLGLPRVGLGTLVESYLGISLAKEHSASDWSKRPFPDSWLHYAALDVDYLLDLWCLIENDLREANKWDIALQEFTHVKNTTAVIVRQDPWRRVSGLHKVTSVSDLAVVRALWHARDELAAKQDIAPGRLLADSAIVSIALSKEHEAPKISELPELRHRNARRHSDLWVRTTVSARKISKDQLPEAKIRGQGIPAPKNWPMRNPLAWARLEFVRSELTQISQKLQIPVENLMTPDAVRKVVWEAPTQDAHVIEILNGTAARPWQCDIVAPVLSRAFAITSVPETTAVRDESESIAQ</sequence>
<gene>
    <name evidence="3" type="ORF">UFOPK3770_00769</name>
</gene>
<dbReference type="PANTHER" id="PTHR47649:SF1">
    <property type="entry name" value="RIBONUCLEASE D"/>
    <property type="match status" value="1"/>
</dbReference>
<dbReference type="PANTHER" id="PTHR47649">
    <property type="entry name" value="RIBONUCLEASE D"/>
    <property type="match status" value="1"/>
</dbReference>
<dbReference type="GO" id="GO:0000166">
    <property type="term" value="F:nucleotide binding"/>
    <property type="evidence" value="ECO:0007669"/>
    <property type="project" value="InterPro"/>
</dbReference>
<dbReference type="GO" id="GO:0006139">
    <property type="term" value="P:nucleobase-containing compound metabolic process"/>
    <property type="evidence" value="ECO:0007669"/>
    <property type="project" value="InterPro"/>
</dbReference>
<evidence type="ECO:0000259" key="2">
    <source>
        <dbReference type="PROSITE" id="PS50967"/>
    </source>
</evidence>
<dbReference type="SUPFAM" id="SSF47819">
    <property type="entry name" value="HRDC-like"/>
    <property type="match status" value="1"/>
</dbReference>
<dbReference type="Gene3D" id="1.10.150.80">
    <property type="entry name" value="HRDC domain"/>
    <property type="match status" value="2"/>
</dbReference>
<dbReference type="Pfam" id="PF18305">
    <property type="entry name" value="DNA_pol_A_exoN"/>
    <property type="match status" value="1"/>
</dbReference>
<dbReference type="InterPro" id="IPR051086">
    <property type="entry name" value="RNase_D-like"/>
</dbReference>
<dbReference type="SMART" id="SM00474">
    <property type="entry name" value="35EXOc"/>
    <property type="match status" value="1"/>
</dbReference>
<accession>A0A6J5Z7R7</accession>
<dbReference type="CDD" id="cd06142">
    <property type="entry name" value="RNaseD_exo"/>
    <property type="match status" value="1"/>
</dbReference>
<dbReference type="InterPro" id="IPR041605">
    <property type="entry name" value="Exo_C"/>
</dbReference>
<organism evidence="3">
    <name type="scientific">freshwater metagenome</name>
    <dbReference type="NCBI Taxonomy" id="449393"/>
    <lineage>
        <taxon>unclassified sequences</taxon>
        <taxon>metagenomes</taxon>
        <taxon>ecological metagenomes</taxon>
    </lineage>
</organism>
<dbReference type="Pfam" id="PF00570">
    <property type="entry name" value="HRDC"/>
    <property type="match status" value="1"/>
</dbReference>
<dbReference type="EMBL" id="CAESAJ010000074">
    <property type="protein sequence ID" value="CAB4338661.1"/>
    <property type="molecule type" value="Genomic_DNA"/>
</dbReference>
<dbReference type="PROSITE" id="PS50967">
    <property type="entry name" value="HRDC"/>
    <property type="match status" value="1"/>
</dbReference>
<name>A0A6J5Z7R7_9ZZZZ</name>